<proteinExistence type="predicted"/>
<evidence type="ECO:0000256" key="1">
    <source>
        <dbReference type="SAM" id="MobiDB-lite"/>
    </source>
</evidence>
<evidence type="ECO:0000313" key="2">
    <source>
        <dbReference type="EMBL" id="MEQ2296077.1"/>
    </source>
</evidence>
<feature type="compositionally biased region" description="Basic and acidic residues" evidence="1">
    <location>
        <begin position="93"/>
        <end position="102"/>
    </location>
</feature>
<feature type="region of interest" description="Disordered" evidence="1">
    <location>
        <begin position="73"/>
        <end position="102"/>
    </location>
</feature>
<accession>A0ABV0YQU0</accession>
<comment type="caution">
    <text evidence="2">The sequence shown here is derived from an EMBL/GenBank/DDBJ whole genome shotgun (WGS) entry which is preliminary data.</text>
</comment>
<sequence>MYIATVFSTFKVRQLFSQAELVAISSSLRARSGVHPGQVANPSYRSMISISFHKLYCALKVMLAQAISKNNLETPQSSRHAVDKSCHLPRPTNKRDARSLET</sequence>
<keyword evidence="3" id="KW-1185">Reference proteome</keyword>
<evidence type="ECO:0000313" key="3">
    <source>
        <dbReference type="Proteomes" id="UP001469553"/>
    </source>
</evidence>
<gene>
    <name evidence="2" type="ORF">AMECASPLE_021183</name>
</gene>
<dbReference type="Proteomes" id="UP001469553">
    <property type="component" value="Unassembled WGS sequence"/>
</dbReference>
<organism evidence="2 3">
    <name type="scientific">Ameca splendens</name>
    <dbReference type="NCBI Taxonomy" id="208324"/>
    <lineage>
        <taxon>Eukaryota</taxon>
        <taxon>Metazoa</taxon>
        <taxon>Chordata</taxon>
        <taxon>Craniata</taxon>
        <taxon>Vertebrata</taxon>
        <taxon>Euteleostomi</taxon>
        <taxon>Actinopterygii</taxon>
        <taxon>Neopterygii</taxon>
        <taxon>Teleostei</taxon>
        <taxon>Neoteleostei</taxon>
        <taxon>Acanthomorphata</taxon>
        <taxon>Ovalentaria</taxon>
        <taxon>Atherinomorphae</taxon>
        <taxon>Cyprinodontiformes</taxon>
        <taxon>Goodeidae</taxon>
        <taxon>Ameca</taxon>
    </lineage>
</organism>
<dbReference type="EMBL" id="JAHRIP010039433">
    <property type="protein sequence ID" value="MEQ2296077.1"/>
    <property type="molecule type" value="Genomic_DNA"/>
</dbReference>
<name>A0ABV0YQU0_9TELE</name>
<protein>
    <submittedName>
        <fullName evidence="2">Uncharacterized protein</fullName>
    </submittedName>
</protein>
<reference evidence="2 3" key="1">
    <citation type="submission" date="2021-06" db="EMBL/GenBank/DDBJ databases">
        <authorList>
            <person name="Palmer J.M."/>
        </authorList>
    </citation>
    <scope>NUCLEOTIDE SEQUENCE [LARGE SCALE GENOMIC DNA]</scope>
    <source>
        <strain evidence="2 3">AS_MEX2019</strain>
        <tissue evidence="2">Muscle</tissue>
    </source>
</reference>